<evidence type="ECO:0000259" key="5">
    <source>
        <dbReference type="PROSITE" id="PS50931"/>
    </source>
</evidence>
<comment type="similarity">
    <text evidence="1">Belongs to the LysR transcriptional regulatory family.</text>
</comment>
<dbReference type="GO" id="GO:0003700">
    <property type="term" value="F:DNA-binding transcription factor activity"/>
    <property type="evidence" value="ECO:0007669"/>
    <property type="project" value="InterPro"/>
</dbReference>
<protein>
    <submittedName>
        <fullName evidence="6">LysR family transcriptional regulator</fullName>
    </submittedName>
</protein>
<accession>S4XDQ5</accession>
<dbReference type="PATRIC" id="fig|1200352.3.peg.1045"/>
<keyword evidence="4" id="KW-0804">Transcription</keyword>
<evidence type="ECO:0000256" key="1">
    <source>
        <dbReference type="ARBA" id="ARBA00009437"/>
    </source>
</evidence>
<reference evidence="6 7" key="1">
    <citation type="submission" date="2012-06" db="EMBL/GenBank/DDBJ databases">
        <title>Complete genome sequence of Corynebacterium terpenotabidum Y-11 (=DSM 44721).</title>
        <authorList>
            <person name="Ruckert C."/>
            <person name="Albersmeier A."/>
            <person name="Al-Dilaimi A."/>
            <person name="Szczepanowski R."/>
            <person name="Kalinowski J."/>
        </authorList>
    </citation>
    <scope>NUCLEOTIDE SEQUENCE [LARGE SCALE GENOMIC DNA]</scope>
    <source>
        <strain evidence="6 7">Y-11</strain>
    </source>
</reference>
<dbReference type="Proteomes" id="UP000014809">
    <property type="component" value="Chromosome"/>
</dbReference>
<gene>
    <name evidence="6" type="ORF">A606_05160</name>
</gene>
<dbReference type="GO" id="GO:0003677">
    <property type="term" value="F:DNA binding"/>
    <property type="evidence" value="ECO:0007669"/>
    <property type="project" value="UniProtKB-KW"/>
</dbReference>
<dbReference type="AlphaFoldDB" id="S4XDQ5"/>
<dbReference type="InterPro" id="IPR050950">
    <property type="entry name" value="HTH-type_LysR_regulators"/>
</dbReference>
<dbReference type="InterPro" id="IPR036390">
    <property type="entry name" value="WH_DNA-bd_sf"/>
</dbReference>
<dbReference type="PROSITE" id="PS50931">
    <property type="entry name" value="HTH_LYSR"/>
    <property type="match status" value="1"/>
</dbReference>
<dbReference type="CDD" id="cd05466">
    <property type="entry name" value="PBP2_LTTR_substrate"/>
    <property type="match status" value="1"/>
</dbReference>
<dbReference type="OrthoDB" id="9789529at2"/>
<dbReference type="SUPFAM" id="SSF53850">
    <property type="entry name" value="Periplasmic binding protein-like II"/>
    <property type="match status" value="1"/>
</dbReference>
<dbReference type="GO" id="GO:0005829">
    <property type="term" value="C:cytosol"/>
    <property type="evidence" value="ECO:0007669"/>
    <property type="project" value="TreeGrafter"/>
</dbReference>
<feature type="domain" description="HTH lysR-type" evidence="5">
    <location>
        <begin position="1"/>
        <end position="58"/>
    </location>
</feature>
<evidence type="ECO:0000256" key="2">
    <source>
        <dbReference type="ARBA" id="ARBA00023015"/>
    </source>
</evidence>
<evidence type="ECO:0000256" key="4">
    <source>
        <dbReference type="ARBA" id="ARBA00023163"/>
    </source>
</evidence>
<evidence type="ECO:0000313" key="7">
    <source>
        <dbReference type="Proteomes" id="UP000014809"/>
    </source>
</evidence>
<dbReference type="KEGG" id="cter:A606_05160"/>
<dbReference type="eggNOG" id="COG0583">
    <property type="taxonomic scope" value="Bacteria"/>
</dbReference>
<dbReference type="InterPro" id="IPR000847">
    <property type="entry name" value="LysR_HTH_N"/>
</dbReference>
<dbReference type="InterPro" id="IPR005119">
    <property type="entry name" value="LysR_subst-bd"/>
</dbReference>
<keyword evidence="3" id="KW-0238">DNA-binding</keyword>
<dbReference type="PANTHER" id="PTHR30419">
    <property type="entry name" value="HTH-TYPE TRANSCRIPTIONAL REGULATOR YBHD"/>
    <property type="match status" value="1"/>
</dbReference>
<name>S4XDQ5_9CORY</name>
<dbReference type="RefSeq" id="WP_020441043.1">
    <property type="nucleotide sequence ID" value="NC_021663.1"/>
</dbReference>
<keyword evidence="2" id="KW-0805">Transcription regulation</keyword>
<dbReference type="Gene3D" id="1.10.10.10">
    <property type="entry name" value="Winged helix-like DNA-binding domain superfamily/Winged helix DNA-binding domain"/>
    <property type="match status" value="1"/>
</dbReference>
<dbReference type="Gene3D" id="3.40.190.290">
    <property type="match status" value="1"/>
</dbReference>
<keyword evidence="7" id="KW-1185">Reference proteome</keyword>
<dbReference type="EMBL" id="CP003696">
    <property type="protein sequence ID" value="AGP30681.1"/>
    <property type="molecule type" value="Genomic_DNA"/>
</dbReference>
<evidence type="ECO:0000313" key="6">
    <source>
        <dbReference type="EMBL" id="AGP30681.1"/>
    </source>
</evidence>
<dbReference type="HOGENOM" id="CLU_039613_6_2_11"/>
<dbReference type="Pfam" id="PF00126">
    <property type="entry name" value="HTH_1"/>
    <property type="match status" value="1"/>
</dbReference>
<dbReference type="InterPro" id="IPR036388">
    <property type="entry name" value="WH-like_DNA-bd_sf"/>
</dbReference>
<dbReference type="PANTHER" id="PTHR30419:SF31">
    <property type="entry name" value="BLR3139 PROTEIN"/>
    <property type="match status" value="1"/>
</dbReference>
<dbReference type="STRING" id="1200352.A606_05160"/>
<dbReference type="SUPFAM" id="SSF46785">
    <property type="entry name" value="Winged helix' DNA-binding domain"/>
    <property type="match status" value="1"/>
</dbReference>
<dbReference type="FunFam" id="1.10.10.10:FF:000001">
    <property type="entry name" value="LysR family transcriptional regulator"/>
    <property type="match status" value="1"/>
</dbReference>
<dbReference type="Pfam" id="PF03466">
    <property type="entry name" value="LysR_substrate"/>
    <property type="match status" value="1"/>
</dbReference>
<organism evidence="6 7">
    <name type="scientific">Corynebacterium terpenotabidum Y-11</name>
    <dbReference type="NCBI Taxonomy" id="1200352"/>
    <lineage>
        <taxon>Bacteria</taxon>
        <taxon>Bacillati</taxon>
        <taxon>Actinomycetota</taxon>
        <taxon>Actinomycetes</taxon>
        <taxon>Mycobacteriales</taxon>
        <taxon>Corynebacteriaceae</taxon>
        <taxon>Corynebacterium</taxon>
    </lineage>
</organism>
<proteinExistence type="inferred from homology"/>
<sequence length="298" mass="31161">MLLTHLEYFEALARERHFGRAAAACFITTSTMSEAVRKLEAEVGVPLVNRGKSSYQGLTAEGELFLSHSRQLLADYRRLMEDLTAAGGSLETTVRIGVIPSGHAVAADVLARLIECHPAVEVAWTSGLSSEQLVARLHSHELDAAVIHPAAPLTDGLDITDTAPVRYAVVLTDSLPLASGGTVSDREYLTGADLVHLPLALLNPDMHARVCFDRAMVDAGVPVTPSAQADSVGALVALAATGRWAAVVPEETPGATSASLRTLPLIDPVVELPTAVARLSTTPVSVLGAALDAAGRTA</sequence>
<evidence type="ECO:0000256" key="3">
    <source>
        <dbReference type="ARBA" id="ARBA00023125"/>
    </source>
</evidence>